<evidence type="ECO:0000313" key="1">
    <source>
        <dbReference type="EMBL" id="CAB0042222.1"/>
    </source>
</evidence>
<name>A0A6H5IYC1_9HYME</name>
<gene>
    <name evidence="1" type="ORF">TBRA_LOCUS13854</name>
</gene>
<protein>
    <submittedName>
        <fullName evidence="1">Uncharacterized protein</fullName>
    </submittedName>
</protein>
<sequence length="317" mass="36040">MSSAEQRLLSCARRKRLCLYNNCLHKVALVSTSARRHRDCLICPRQHHTTKAFTLISRDGRGQGNGGRSGGQCPASALQKAHLDVDHGLGATVVHPGRTPSYGLQVLSPKKSEFNCKRLHFTILSESSRTFSPKRSRVNFESWPSHPPHIRGTRVGRTPRVDRACQRVWTLCSTAVMFFPVESIYERRSRQRTCWKKPLLPHKRRVFGWILKTDPRCSIRADDKYKNDACGRAFSFCEIEPSISSPSQRPLELDDVPSSCMATSVSMRTIGAVRSCFVETPSTGQQRRRLFVVQLRRSQRRADLSISRYAARLNQVY</sequence>
<dbReference type="EMBL" id="CADCXV010001170">
    <property type="protein sequence ID" value="CAB0042222.1"/>
    <property type="molecule type" value="Genomic_DNA"/>
</dbReference>
<organism evidence="1 2">
    <name type="scientific">Trichogramma brassicae</name>
    <dbReference type="NCBI Taxonomy" id="86971"/>
    <lineage>
        <taxon>Eukaryota</taxon>
        <taxon>Metazoa</taxon>
        <taxon>Ecdysozoa</taxon>
        <taxon>Arthropoda</taxon>
        <taxon>Hexapoda</taxon>
        <taxon>Insecta</taxon>
        <taxon>Pterygota</taxon>
        <taxon>Neoptera</taxon>
        <taxon>Endopterygota</taxon>
        <taxon>Hymenoptera</taxon>
        <taxon>Apocrita</taxon>
        <taxon>Proctotrupomorpha</taxon>
        <taxon>Chalcidoidea</taxon>
        <taxon>Trichogrammatidae</taxon>
        <taxon>Trichogramma</taxon>
    </lineage>
</organism>
<reference evidence="1 2" key="1">
    <citation type="submission" date="2020-02" db="EMBL/GenBank/DDBJ databases">
        <authorList>
            <person name="Ferguson B K."/>
        </authorList>
    </citation>
    <scope>NUCLEOTIDE SEQUENCE [LARGE SCALE GENOMIC DNA]</scope>
</reference>
<dbReference type="Proteomes" id="UP000479190">
    <property type="component" value="Unassembled WGS sequence"/>
</dbReference>
<evidence type="ECO:0000313" key="2">
    <source>
        <dbReference type="Proteomes" id="UP000479190"/>
    </source>
</evidence>
<dbReference type="AlphaFoldDB" id="A0A6H5IYC1"/>
<keyword evidence="2" id="KW-1185">Reference proteome</keyword>
<proteinExistence type="predicted"/>
<accession>A0A6H5IYC1</accession>